<sequence length="150" mass="17648">MDEFEIKILNMLQTEFPLESRPFLKIAQKLNLSETTVIEKVKELKKKGIIRRISGTFDSEKLGYSSLLCALRVSKENLEEVVEVINKFYGVTHNYQRDCYYNIWFTVTAASKEEIEMFLKKLRVSGKIEKMLELPKEKKFKINAVFDVRK</sequence>
<dbReference type="InterPro" id="IPR050684">
    <property type="entry name" value="HTH-Siroheme_Decarb"/>
</dbReference>
<keyword evidence="2" id="KW-0238">DNA-binding</keyword>
<dbReference type="KEGG" id="crw:CROST_036330"/>
<evidence type="ECO:0000256" key="3">
    <source>
        <dbReference type="ARBA" id="ARBA00023163"/>
    </source>
</evidence>
<dbReference type="Gene3D" id="3.30.70.3460">
    <property type="match status" value="1"/>
</dbReference>
<dbReference type="PANTHER" id="PTHR43413">
    <property type="entry name" value="TRANSCRIPTIONAL REGULATOR, ASNC FAMILY"/>
    <property type="match status" value="1"/>
</dbReference>
<dbReference type="SMART" id="SM00344">
    <property type="entry name" value="HTH_ASNC"/>
    <property type="match status" value="1"/>
</dbReference>
<evidence type="ECO:0000313" key="9">
    <source>
        <dbReference type="EMBL" id="URZ12888.1"/>
    </source>
</evidence>
<dbReference type="InterPro" id="IPR019888">
    <property type="entry name" value="Tscrpt_reg_AsnC-like"/>
</dbReference>
<proteinExistence type="inferred from homology"/>
<dbReference type="STRING" id="84029.CROST_38370"/>
<dbReference type="EC" id="4.1.1.111" evidence="7"/>
<dbReference type="InterPro" id="IPR036390">
    <property type="entry name" value="WH_DNA-bd_sf"/>
</dbReference>
<keyword evidence="10" id="KW-1185">Reference proteome</keyword>
<keyword evidence="4" id="KW-0456">Lyase</keyword>
<dbReference type="InterPro" id="IPR036388">
    <property type="entry name" value="WH-like_DNA-bd_sf"/>
</dbReference>
<dbReference type="Gene3D" id="1.10.10.10">
    <property type="entry name" value="Winged helix-like DNA-binding domain superfamily/Winged helix DNA-binding domain"/>
    <property type="match status" value="1"/>
</dbReference>
<comment type="similarity">
    <text evidence="6">Belongs to the Ahb/Nir family.</text>
</comment>
<dbReference type="SUPFAM" id="SSF46785">
    <property type="entry name" value="Winged helix' DNA-binding domain"/>
    <property type="match status" value="1"/>
</dbReference>
<dbReference type="Pfam" id="PF22451">
    <property type="entry name" value="NirdL-like_HTH"/>
    <property type="match status" value="1"/>
</dbReference>
<dbReference type="RefSeq" id="WP_077832231.1">
    <property type="nucleotide sequence ID" value="NZ_CP096983.1"/>
</dbReference>
<evidence type="ECO:0000256" key="4">
    <source>
        <dbReference type="ARBA" id="ARBA00023239"/>
    </source>
</evidence>
<evidence type="ECO:0000256" key="6">
    <source>
        <dbReference type="ARBA" id="ARBA00023457"/>
    </source>
</evidence>
<comment type="catalytic activity">
    <reaction evidence="8">
        <text>siroheme + 2 H(+) = 12,18-didecarboxysiroheme + 2 CO2</text>
        <dbReference type="Rhea" id="RHEA:19093"/>
        <dbReference type="ChEBI" id="CHEBI:15378"/>
        <dbReference type="ChEBI" id="CHEBI:16526"/>
        <dbReference type="ChEBI" id="CHEBI:60052"/>
        <dbReference type="ChEBI" id="CHEBI:140497"/>
        <dbReference type="EC" id="4.1.1.111"/>
    </reaction>
</comment>
<gene>
    <name evidence="9" type="ORF">CROST_036330</name>
</gene>
<dbReference type="PROSITE" id="PS50956">
    <property type="entry name" value="HTH_ASNC_2"/>
    <property type="match status" value="1"/>
</dbReference>
<dbReference type="Pfam" id="PF17805">
    <property type="entry name" value="AsnC_trans_reg2"/>
    <property type="match status" value="1"/>
</dbReference>
<dbReference type="Proteomes" id="UP000190951">
    <property type="component" value="Chromosome"/>
</dbReference>
<evidence type="ECO:0000256" key="5">
    <source>
        <dbReference type="ARBA" id="ARBA00023444"/>
    </source>
</evidence>
<dbReference type="GO" id="GO:0016829">
    <property type="term" value="F:lyase activity"/>
    <property type="evidence" value="ECO:0007669"/>
    <property type="project" value="UniProtKB-KW"/>
</dbReference>
<keyword evidence="3" id="KW-0804">Transcription</keyword>
<accession>A0A1S8MGJ8</accession>
<organism evidence="9 10">
    <name type="scientific">Clostridium felsineum</name>
    <dbReference type="NCBI Taxonomy" id="36839"/>
    <lineage>
        <taxon>Bacteria</taxon>
        <taxon>Bacillati</taxon>
        <taxon>Bacillota</taxon>
        <taxon>Clostridia</taxon>
        <taxon>Eubacteriales</taxon>
        <taxon>Clostridiaceae</taxon>
        <taxon>Clostridium</taxon>
    </lineage>
</organism>
<evidence type="ECO:0000256" key="7">
    <source>
        <dbReference type="ARBA" id="ARBA00023471"/>
    </source>
</evidence>
<dbReference type="InterPro" id="IPR053953">
    <property type="entry name" value="NirdL-like_HTH"/>
</dbReference>
<dbReference type="GO" id="GO:0043565">
    <property type="term" value="F:sequence-specific DNA binding"/>
    <property type="evidence" value="ECO:0007669"/>
    <property type="project" value="InterPro"/>
</dbReference>
<evidence type="ECO:0000256" key="1">
    <source>
        <dbReference type="ARBA" id="ARBA00023015"/>
    </source>
</evidence>
<evidence type="ECO:0000256" key="2">
    <source>
        <dbReference type="ARBA" id="ARBA00023125"/>
    </source>
</evidence>
<dbReference type="PANTHER" id="PTHR43413:SF1">
    <property type="entry name" value="SIROHEME DECARBOXYLASE NIRL SUBUNIT"/>
    <property type="match status" value="1"/>
</dbReference>
<reference evidence="9 10" key="1">
    <citation type="submission" date="2022-04" db="EMBL/GenBank/DDBJ databases">
        <title>Genome sequence of C. roseum typestrain.</title>
        <authorList>
            <person name="Poehlein A."/>
            <person name="Schoch T."/>
            <person name="Duerre P."/>
            <person name="Daniel R."/>
        </authorList>
    </citation>
    <scope>NUCLEOTIDE SEQUENCE [LARGE SCALE GENOMIC DNA]</scope>
    <source>
        <strain evidence="9 10">DSM 7320</strain>
    </source>
</reference>
<evidence type="ECO:0000256" key="8">
    <source>
        <dbReference type="ARBA" id="ARBA00048470"/>
    </source>
</evidence>
<dbReference type="EMBL" id="CP096983">
    <property type="protein sequence ID" value="URZ12888.1"/>
    <property type="molecule type" value="Genomic_DNA"/>
</dbReference>
<evidence type="ECO:0000313" key="10">
    <source>
        <dbReference type="Proteomes" id="UP000190951"/>
    </source>
</evidence>
<keyword evidence="1" id="KW-0805">Transcription regulation</keyword>
<name>A0A1S8MGJ8_9CLOT</name>
<dbReference type="InterPro" id="IPR000485">
    <property type="entry name" value="AsnC-type_HTH_dom"/>
</dbReference>
<protein>
    <recommendedName>
        <fullName evidence="7">siroheme decarboxylase</fullName>
        <ecNumber evidence="7">4.1.1.111</ecNumber>
    </recommendedName>
</protein>
<dbReference type="InterPro" id="IPR040523">
    <property type="entry name" value="AsnC_trans_reg2"/>
</dbReference>
<dbReference type="AlphaFoldDB" id="A0A1S8MGJ8"/>
<comment type="pathway">
    <text evidence="5">Porphyrin-containing compound metabolism.</text>
</comment>